<dbReference type="Pfam" id="PF00583">
    <property type="entry name" value="Acetyltransf_1"/>
    <property type="match status" value="1"/>
</dbReference>
<evidence type="ECO:0000259" key="4">
    <source>
        <dbReference type="PROSITE" id="PS51186"/>
    </source>
</evidence>
<dbReference type="Pfam" id="PF01047">
    <property type="entry name" value="MarR"/>
    <property type="match status" value="1"/>
</dbReference>
<dbReference type="Gene3D" id="3.40.630.30">
    <property type="match status" value="1"/>
</dbReference>
<dbReference type="CDD" id="cd04301">
    <property type="entry name" value="NAT_SF"/>
    <property type="match status" value="1"/>
</dbReference>
<dbReference type="SUPFAM" id="SSF55729">
    <property type="entry name" value="Acyl-CoA N-acyltransferases (Nat)"/>
    <property type="match status" value="1"/>
</dbReference>
<dbReference type="InterPro" id="IPR036390">
    <property type="entry name" value="WH_DNA-bd_sf"/>
</dbReference>
<evidence type="ECO:0000256" key="2">
    <source>
        <dbReference type="ARBA" id="ARBA00023315"/>
    </source>
</evidence>
<sequence length="328" mass="35853">MTKLGNTINKFHGITENNAVNIRDFRALSRSLVREFGMLNKQSNGSRFSPLQIHMMIETNQQPLGVTELAGRLCIDKASASRALRSLVSAGVIETVDYPNDKRHNLHQLSKAGRKTLASIDADADDFMQAALAQLDDDELASTTAALKKMSGALRSARRQRDAGLQVRPIATRDDAAMAGIIRGVFREYGMDNMEGVSLHDPDLDRLTGLYRDSGGKYWVLEQGGRVVGGVGIAPLAGGDPGYCELQKLFFTPGVRGLGMARYMVVQALKAARAAGYRYCYLETTEQLKEAIGLYSALGFTLLTEKRGNTGHHGCNVCMLKNLQHEES</sequence>
<dbReference type="InterPro" id="IPR016181">
    <property type="entry name" value="Acyl_CoA_acyltransferase"/>
</dbReference>
<dbReference type="PANTHER" id="PTHR43877:SF2">
    <property type="entry name" value="AMINOALKYLPHOSPHONATE N-ACETYLTRANSFERASE-RELATED"/>
    <property type="match status" value="1"/>
</dbReference>
<proteinExistence type="predicted"/>
<dbReference type="SMART" id="SM00347">
    <property type="entry name" value="HTH_MARR"/>
    <property type="match status" value="1"/>
</dbReference>
<evidence type="ECO:0000256" key="1">
    <source>
        <dbReference type="ARBA" id="ARBA00022679"/>
    </source>
</evidence>
<evidence type="ECO:0000259" key="3">
    <source>
        <dbReference type="PROSITE" id="PS50995"/>
    </source>
</evidence>
<dbReference type="EMBL" id="CP074347">
    <property type="protein sequence ID" value="USV02243.1"/>
    <property type="molecule type" value="Genomic_DNA"/>
</dbReference>
<evidence type="ECO:0000313" key="6">
    <source>
        <dbReference type="Proteomes" id="UP001056873"/>
    </source>
</evidence>
<name>A0ABY5CXK0_9GAMM</name>
<keyword evidence="2" id="KW-0012">Acyltransferase</keyword>
<dbReference type="Proteomes" id="UP001056873">
    <property type="component" value="Chromosome"/>
</dbReference>
<evidence type="ECO:0000313" key="5">
    <source>
        <dbReference type="EMBL" id="USV02243.1"/>
    </source>
</evidence>
<keyword evidence="6" id="KW-1185">Reference proteome</keyword>
<feature type="domain" description="N-acetyltransferase" evidence="4">
    <location>
        <begin position="165"/>
        <end position="324"/>
    </location>
</feature>
<feature type="domain" description="HTH marR-type" evidence="3">
    <location>
        <begin position="18"/>
        <end position="152"/>
    </location>
</feature>
<dbReference type="Gene3D" id="1.10.10.10">
    <property type="entry name" value="Winged helix-like DNA-binding domain superfamily/Winged helix DNA-binding domain"/>
    <property type="match status" value="1"/>
</dbReference>
<reference evidence="5" key="1">
    <citation type="journal article" date="2022" name="BMC Genomics">
        <title>Genome sequence of the entomopathogenic Serratia entomophila isolate 626 and characterisation of the species specific itaconate degradation pathway.</title>
        <authorList>
            <person name="Vaughan A.L."/>
            <person name="Altermann E."/>
            <person name="Glare T.R."/>
            <person name="Hurst M.R.H."/>
        </authorList>
    </citation>
    <scope>NUCLEOTIDE SEQUENCE</scope>
    <source>
        <strain evidence="5">626</strain>
    </source>
</reference>
<dbReference type="PANTHER" id="PTHR43877">
    <property type="entry name" value="AMINOALKYLPHOSPHONATE N-ACETYLTRANSFERASE-RELATED-RELATED"/>
    <property type="match status" value="1"/>
</dbReference>
<keyword evidence="1" id="KW-0808">Transferase</keyword>
<organism evidence="5 6">
    <name type="scientific">Serratia entomophila</name>
    <dbReference type="NCBI Taxonomy" id="42906"/>
    <lineage>
        <taxon>Bacteria</taxon>
        <taxon>Pseudomonadati</taxon>
        <taxon>Pseudomonadota</taxon>
        <taxon>Gammaproteobacteria</taxon>
        <taxon>Enterobacterales</taxon>
        <taxon>Yersiniaceae</taxon>
        <taxon>Serratia</taxon>
    </lineage>
</organism>
<dbReference type="InterPro" id="IPR050832">
    <property type="entry name" value="Bact_Acetyltransf"/>
</dbReference>
<dbReference type="InterPro" id="IPR036388">
    <property type="entry name" value="WH-like_DNA-bd_sf"/>
</dbReference>
<accession>A0ABY5CXK0</accession>
<protein>
    <submittedName>
        <fullName evidence="5">MarR family transcriptional regulator</fullName>
    </submittedName>
</protein>
<dbReference type="PROSITE" id="PS51186">
    <property type="entry name" value="GNAT"/>
    <property type="match status" value="1"/>
</dbReference>
<dbReference type="InterPro" id="IPR000835">
    <property type="entry name" value="HTH_MarR-typ"/>
</dbReference>
<gene>
    <name evidence="5" type="ORF">KFQ06_06935</name>
</gene>
<dbReference type="SUPFAM" id="SSF46785">
    <property type="entry name" value="Winged helix' DNA-binding domain"/>
    <property type="match status" value="1"/>
</dbReference>
<dbReference type="PROSITE" id="PS50995">
    <property type="entry name" value="HTH_MARR_2"/>
    <property type="match status" value="1"/>
</dbReference>
<dbReference type="InterPro" id="IPR000182">
    <property type="entry name" value="GNAT_dom"/>
</dbReference>